<keyword evidence="2 10" id="KW-0444">Lipid biosynthesis</keyword>
<dbReference type="GO" id="GO:0003989">
    <property type="term" value="F:acetyl-CoA carboxylase activity"/>
    <property type="evidence" value="ECO:0007669"/>
    <property type="project" value="InterPro"/>
</dbReference>
<evidence type="ECO:0000256" key="1">
    <source>
        <dbReference type="ARBA" id="ARBA00004956"/>
    </source>
</evidence>
<evidence type="ECO:0000256" key="10">
    <source>
        <dbReference type="HAMAP-Rule" id="MF_00823"/>
    </source>
</evidence>
<dbReference type="PRINTS" id="PR01069">
    <property type="entry name" value="ACCCTRFRASEA"/>
</dbReference>
<dbReference type="EMBL" id="MAAO01000004">
    <property type="protein sequence ID" value="OUR98705.1"/>
    <property type="molecule type" value="Genomic_DNA"/>
</dbReference>
<proteinExistence type="inferred from homology"/>
<evidence type="ECO:0000256" key="9">
    <source>
        <dbReference type="ARBA" id="ARBA00049152"/>
    </source>
</evidence>
<dbReference type="NCBIfam" id="NF041504">
    <property type="entry name" value="AccA_sub"/>
    <property type="match status" value="1"/>
</dbReference>
<dbReference type="UniPathway" id="UPA00655">
    <property type="reaction ID" value="UER00711"/>
</dbReference>
<comment type="function">
    <text evidence="10">Component of the acetyl coenzyme A carboxylase (ACC) complex. First, biotin carboxylase catalyzes the carboxylation of biotin on its carrier protein (BCCP) and then the CO(2) group is transferred by the carboxyltransferase to acetyl-CoA to form malonyl-CoA.</text>
</comment>
<dbReference type="SUPFAM" id="SSF52096">
    <property type="entry name" value="ClpP/crotonase"/>
    <property type="match status" value="1"/>
</dbReference>
<dbReference type="EC" id="2.1.3.15" evidence="10"/>
<evidence type="ECO:0000313" key="12">
    <source>
        <dbReference type="EMBL" id="OUR98705.1"/>
    </source>
</evidence>
<dbReference type="GO" id="GO:2001295">
    <property type="term" value="P:malonyl-CoA biosynthetic process"/>
    <property type="evidence" value="ECO:0007669"/>
    <property type="project" value="UniProtKB-UniRule"/>
</dbReference>
<dbReference type="PANTHER" id="PTHR42853:SF3">
    <property type="entry name" value="ACETYL-COENZYME A CARBOXYLASE CARBOXYL TRANSFERASE SUBUNIT ALPHA, CHLOROPLASTIC"/>
    <property type="match status" value="1"/>
</dbReference>
<evidence type="ECO:0000256" key="3">
    <source>
        <dbReference type="ARBA" id="ARBA00022679"/>
    </source>
</evidence>
<dbReference type="NCBIfam" id="NF004344">
    <property type="entry name" value="PRK05724.1"/>
    <property type="match status" value="1"/>
</dbReference>
<dbReference type="InterPro" id="IPR011763">
    <property type="entry name" value="COA_CT_C"/>
</dbReference>
<comment type="subcellular location">
    <subcellularLocation>
        <location evidence="10">Cytoplasm</location>
    </subcellularLocation>
</comment>
<dbReference type="Pfam" id="PF03255">
    <property type="entry name" value="ACCA"/>
    <property type="match status" value="1"/>
</dbReference>
<dbReference type="GO" id="GO:0009317">
    <property type="term" value="C:acetyl-CoA carboxylase complex"/>
    <property type="evidence" value="ECO:0007669"/>
    <property type="project" value="InterPro"/>
</dbReference>
<keyword evidence="10" id="KW-0963">Cytoplasm</keyword>
<evidence type="ECO:0000256" key="7">
    <source>
        <dbReference type="ARBA" id="ARBA00023098"/>
    </source>
</evidence>
<keyword evidence="6 10" id="KW-0067">ATP-binding</keyword>
<dbReference type="GO" id="GO:0006633">
    <property type="term" value="P:fatty acid biosynthetic process"/>
    <property type="evidence" value="ECO:0007669"/>
    <property type="project" value="UniProtKB-KW"/>
</dbReference>
<organism evidence="12 13">
    <name type="scientific">Halobacteriovorax marinus</name>
    <dbReference type="NCBI Taxonomy" id="97084"/>
    <lineage>
        <taxon>Bacteria</taxon>
        <taxon>Pseudomonadati</taxon>
        <taxon>Bdellovibrionota</taxon>
        <taxon>Bacteriovoracia</taxon>
        <taxon>Bacteriovoracales</taxon>
        <taxon>Halobacteriovoraceae</taxon>
        <taxon>Halobacteriovorax</taxon>
    </lineage>
</organism>
<evidence type="ECO:0000259" key="11">
    <source>
        <dbReference type="PROSITE" id="PS50989"/>
    </source>
</evidence>
<evidence type="ECO:0000256" key="5">
    <source>
        <dbReference type="ARBA" id="ARBA00022832"/>
    </source>
</evidence>
<comment type="pathway">
    <text evidence="1 10">Lipid metabolism; malonyl-CoA biosynthesis; malonyl-CoA from acetyl-CoA: step 1/1.</text>
</comment>
<dbReference type="InterPro" id="IPR029045">
    <property type="entry name" value="ClpP/crotonase-like_dom_sf"/>
</dbReference>
<evidence type="ECO:0000256" key="8">
    <source>
        <dbReference type="ARBA" id="ARBA00023160"/>
    </source>
</evidence>
<keyword evidence="8 10" id="KW-0275">Fatty acid biosynthesis</keyword>
<evidence type="ECO:0000313" key="13">
    <source>
        <dbReference type="Proteomes" id="UP000196531"/>
    </source>
</evidence>
<feature type="domain" description="CoA carboxyltransferase C-terminal" evidence="11">
    <location>
        <begin position="43"/>
        <end position="297"/>
    </location>
</feature>
<dbReference type="GO" id="GO:0016743">
    <property type="term" value="F:carboxyl- or carbamoyltransferase activity"/>
    <property type="evidence" value="ECO:0007669"/>
    <property type="project" value="UniProtKB-UniRule"/>
</dbReference>
<dbReference type="AlphaFoldDB" id="A0A1Y5FHA1"/>
<dbReference type="GO" id="GO:0005524">
    <property type="term" value="F:ATP binding"/>
    <property type="evidence" value="ECO:0007669"/>
    <property type="project" value="UniProtKB-KW"/>
</dbReference>
<comment type="subunit">
    <text evidence="10">Acetyl-CoA carboxylase is a heterohexamer composed of biotin carboxyl carrier protein (AccB), biotin carboxylase (AccC) and two subunits each of ACCase subunit alpha (AccA) and ACCase subunit beta (AccD).</text>
</comment>
<dbReference type="InterPro" id="IPR001095">
    <property type="entry name" value="Acetyl_CoA_COase_a_su"/>
</dbReference>
<keyword evidence="3 10" id="KW-0808">Transferase</keyword>
<dbReference type="Gene3D" id="3.90.226.10">
    <property type="entry name" value="2-enoyl-CoA Hydratase, Chain A, domain 1"/>
    <property type="match status" value="1"/>
</dbReference>
<dbReference type="PROSITE" id="PS50989">
    <property type="entry name" value="COA_CT_CTER"/>
    <property type="match status" value="1"/>
</dbReference>
<reference evidence="13" key="1">
    <citation type="journal article" date="2017" name="Proc. Natl. Acad. Sci. U.S.A.">
        <title>Simulation of Deepwater Horizon oil plume reveals substrate specialization within a complex community of hydrocarbon-degraders.</title>
        <authorList>
            <person name="Hu P."/>
            <person name="Dubinsky E.A."/>
            <person name="Probst A.J."/>
            <person name="Wang J."/>
            <person name="Sieber C.M.K."/>
            <person name="Tom L.M."/>
            <person name="Gardinali P."/>
            <person name="Banfield J.F."/>
            <person name="Atlas R.M."/>
            <person name="Andersen G.L."/>
        </authorList>
    </citation>
    <scope>NUCLEOTIDE SEQUENCE [LARGE SCALE GENOMIC DNA]</scope>
</reference>
<keyword evidence="5 10" id="KW-0276">Fatty acid metabolism</keyword>
<comment type="caution">
    <text evidence="12">The sequence shown here is derived from an EMBL/GenBank/DDBJ whole genome shotgun (WGS) entry which is preliminary data.</text>
</comment>
<name>A0A1Y5FHA1_9BACT</name>
<accession>A0A1Y5FHA1</accession>
<dbReference type="NCBIfam" id="TIGR00513">
    <property type="entry name" value="accA"/>
    <property type="match status" value="1"/>
</dbReference>
<protein>
    <recommendedName>
        <fullName evidence="10">Acetyl-coenzyme A carboxylase carboxyl transferase subunit alpha</fullName>
        <shortName evidence="10">ACCase subunit alpha</shortName>
        <shortName evidence="10">Acetyl-CoA carboxylase carboxyltransferase subunit alpha</shortName>
        <ecNumber evidence="10">2.1.3.15</ecNumber>
    </recommendedName>
</protein>
<evidence type="ECO:0000256" key="2">
    <source>
        <dbReference type="ARBA" id="ARBA00022516"/>
    </source>
</evidence>
<evidence type="ECO:0000256" key="4">
    <source>
        <dbReference type="ARBA" id="ARBA00022741"/>
    </source>
</evidence>
<dbReference type="HAMAP" id="MF_00823">
    <property type="entry name" value="AcetylCoA_CT_alpha"/>
    <property type="match status" value="1"/>
</dbReference>
<evidence type="ECO:0000256" key="6">
    <source>
        <dbReference type="ARBA" id="ARBA00022840"/>
    </source>
</evidence>
<keyword evidence="7 10" id="KW-0443">Lipid metabolism</keyword>
<comment type="similarity">
    <text evidence="10">Belongs to the AccA family.</text>
</comment>
<dbReference type="Proteomes" id="UP000196531">
    <property type="component" value="Unassembled WGS sequence"/>
</dbReference>
<gene>
    <name evidence="10" type="primary">accA</name>
    <name evidence="12" type="ORF">A9Q84_04635</name>
</gene>
<comment type="catalytic activity">
    <reaction evidence="9 10">
        <text>N(6)-carboxybiotinyl-L-lysyl-[protein] + acetyl-CoA = N(6)-biotinyl-L-lysyl-[protein] + malonyl-CoA</text>
        <dbReference type="Rhea" id="RHEA:54728"/>
        <dbReference type="Rhea" id="RHEA-COMP:10505"/>
        <dbReference type="Rhea" id="RHEA-COMP:10506"/>
        <dbReference type="ChEBI" id="CHEBI:57288"/>
        <dbReference type="ChEBI" id="CHEBI:57384"/>
        <dbReference type="ChEBI" id="CHEBI:83144"/>
        <dbReference type="ChEBI" id="CHEBI:83145"/>
        <dbReference type="EC" id="2.1.3.15"/>
    </reaction>
</comment>
<keyword evidence="4 10" id="KW-0547">Nucleotide-binding</keyword>
<sequence>MSDLLSNYTLEFEKPVRDLENQIKELQVASLQPEIDISKEIKALQNKVSTLIKDIYEKLTPWERVLLSRHPNRPHTIDYINEMVEDFKEVCGDRHFANDPAIITGFGKIDGRDVAIIGIEKGRKTKEKVKRNFGMPRPEGYRKALRIMQTAGRFGIPIVTLVDTPGAYPGIGAEERGQACAIAENLAEMFDIKSPIISVVIGEGGSGGALGIAIADRVLMMEYSIYSVISPESCASILWADPKKAEDAANSLKLVPSKAIELEVADAVIIEPTGGAHKDKTATYELVKKAISKELKALSKIKTEKLLENRFEKFRKIGNHTITQVQ</sequence>
<dbReference type="PANTHER" id="PTHR42853">
    <property type="entry name" value="ACETYL-COENZYME A CARBOXYLASE CARBOXYL TRANSFERASE SUBUNIT ALPHA"/>
    <property type="match status" value="1"/>
</dbReference>